<evidence type="ECO:0000259" key="12">
    <source>
        <dbReference type="PROSITE" id="PS51671"/>
    </source>
</evidence>
<evidence type="ECO:0000256" key="4">
    <source>
        <dbReference type="ARBA" id="ARBA00021582"/>
    </source>
</evidence>
<dbReference type="Gene3D" id="3.40.50.720">
    <property type="entry name" value="NAD(P)-binding Rossmann-like Domain"/>
    <property type="match status" value="2"/>
</dbReference>
<evidence type="ECO:0000256" key="6">
    <source>
        <dbReference type="ARBA" id="ARBA00023002"/>
    </source>
</evidence>
<dbReference type="SUPFAM" id="SSF55021">
    <property type="entry name" value="ACT-like"/>
    <property type="match status" value="1"/>
</dbReference>
<dbReference type="Pfam" id="PF00389">
    <property type="entry name" value="2-Hacid_dh"/>
    <property type="match status" value="1"/>
</dbReference>
<dbReference type="PROSITE" id="PS51671">
    <property type="entry name" value="ACT"/>
    <property type="match status" value="1"/>
</dbReference>
<dbReference type="SUPFAM" id="SSF143548">
    <property type="entry name" value="Serine metabolism enzymes domain"/>
    <property type="match status" value="1"/>
</dbReference>
<feature type="domain" description="ACT" evidence="12">
    <location>
        <begin position="457"/>
        <end position="531"/>
    </location>
</feature>
<dbReference type="FunFam" id="3.40.50.720:FF:000021">
    <property type="entry name" value="D-3-phosphoglycerate dehydrogenase"/>
    <property type="match status" value="1"/>
</dbReference>
<dbReference type="STRING" id="1891926.Fuma_00768"/>
<dbReference type="InterPro" id="IPR006140">
    <property type="entry name" value="D-isomer_DH_NAD-bd"/>
</dbReference>
<dbReference type="Gene3D" id="3.30.70.260">
    <property type="match status" value="1"/>
</dbReference>
<keyword evidence="8 11" id="KW-0718">Serine biosynthesis</keyword>
<gene>
    <name evidence="13" type="primary">serA_1</name>
    <name evidence="13" type="ORF">Fuma_00768</name>
</gene>
<reference evidence="13 14" key="1">
    <citation type="journal article" date="2016" name="Front. Microbiol.">
        <title>Fuerstia marisgermanicae gen. nov., sp. nov., an Unusual Member of the Phylum Planctomycetes from the German Wadden Sea.</title>
        <authorList>
            <person name="Kohn T."/>
            <person name="Heuer A."/>
            <person name="Jogler M."/>
            <person name="Vollmers J."/>
            <person name="Boedeker C."/>
            <person name="Bunk B."/>
            <person name="Rast P."/>
            <person name="Borchert D."/>
            <person name="Glockner I."/>
            <person name="Freese H.M."/>
            <person name="Klenk H.P."/>
            <person name="Overmann J."/>
            <person name="Kaster A.K."/>
            <person name="Rohde M."/>
            <person name="Wiegand S."/>
            <person name="Jogler C."/>
        </authorList>
    </citation>
    <scope>NUCLEOTIDE SEQUENCE [LARGE SCALE GENOMIC DNA]</scope>
    <source>
        <strain evidence="13 14">NH11</strain>
    </source>
</reference>
<evidence type="ECO:0000256" key="1">
    <source>
        <dbReference type="ARBA" id="ARBA00003800"/>
    </source>
</evidence>
<dbReference type="Pfam" id="PF02826">
    <property type="entry name" value="2-Hacid_dh_C"/>
    <property type="match status" value="1"/>
</dbReference>
<dbReference type="InterPro" id="IPR050857">
    <property type="entry name" value="D-2-hydroxyacid_DH"/>
</dbReference>
<dbReference type="InterPro" id="IPR029009">
    <property type="entry name" value="ASB_dom_sf"/>
</dbReference>
<accession>A0A1P8WAR7</accession>
<dbReference type="NCBIfam" id="TIGR01327">
    <property type="entry name" value="PGDH"/>
    <property type="match status" value="1"/>
</dbReference>
<dbReference type="Pfam" id="PF01842">
    <property type="entry name" value="ACT"/>
    <property type="match status" value="1"/>
</dbReference>
<keyword evidence="6 11" id="KW-0560">Oxidoreductase</keyword>
<dbReference type="GO" id="GO:0051287">
    <property type="term" value="F:NAD binding"/>
    <property type="evidence" value="ECO:0007669"/>
    <property type="project" value="UniProtKB-UniRule"/>
</dbReference>
<keyword evidence="14" id="KW-1185">Reference proteome</keyword>
<dbReference type="KEGG" id="fmr:Fuma_00768"/>
<dbReference type="InterPro" id="IPR029752">
    <property type="entry name" value="D-isomer_DH_CS1"/>
</dbReference>
<dbReference type="PANTHER" id="PTHR42789:SF1">
    <property type="entry name" value="D-ISOMER SPECIFIC 2-HYDROXYACID DEHYDROGENASE FAMILY PROTEIN (AFU_ORTHOLOGUE AFUA_6G10090)"/>
    <property type="match status" value="1"/>
</dbReference>
<dbReference type="InterPro" id="IPR006236">
    <property type="entry name" value="PGDH"/>
</dbReference>
<dbReference type="PROSITE" id="PS00065">
    <property type="entry name" value="D_2_HYDROXYACID_DH_1"/>
    <property type="match status" value="1"/>
</dbReference>
<comment type="pathway">
    <text evidence="2 11">Amino-acid biosynthesis; L-serine biosynthesis; L-serine from 3-phospho-D-glycerate: step 1/3.</text>
</comment>
<dbReference type="PROSITE" id="PS00671">
    <property type="entry name" value="D_2_HYDROXYACID_DH_3"/>
    <property type="match status" value="1"/>
</dbReference>
<dbReference type="CDD" id="cd12173">
    <property type="entry name" value="PGDH_4"/>
    <property type="match status" value="1"/>
</dbReference>
<organism evidence="13 14">
    <name type="scientific">Fuerstiella marisgermanici</name>
    <dbReference type="NCBI Taxonomy" id="1891926"/>
    <lineage>
        <taxon>Bacteria</taxon>
        <taxon>Pseudomonadati</taxon>
        <taxon>Planctomycetota</taxon>
        <taxon>Planctomycetia</taxon>
        <taxon>Planctomycetales</taxon>
        <taxon>Planctomycetaceae</taxon>
        <taxon>Fuerstiella</taxon>
    </lineage>
</organism>
<comment type="catalytic activity">
    <reaction evidence="9">
        <text>(R)-2-hydroxyglutarate + NAD(+) = 2-oxoglutarate + NADH + H(+)</text>
        <dbReference type="Rhea" id="RHEA:49612"/>
        <dbReference type="ChEBI" id="CHEBI:15378"/>
        <dbReference type="ChEBI" id="CHEBI:15801"/>
        <dbReference type="ChEBI" id="CHEBI:16810"/>
        <dbReference type="ChEBI" id="CHEBI:57540"/>
        <dbReference type="ChEBI" id="CHEBI:57945"/>
        <dbReference type="EC" id="1.1.1.399"/>
    </reaction>
</comment>
<dbReference type="CDD" id="cd04902">
    <property type="entry name" value="ACT_3PGDH-xct"/>
    <property type="match status" value="1"/>
</dbReference>
<evidence type="ECO:0000256" key="9">
    <source>
        <dbReference type="ARBA" id="ARBA00048126"/>
    </source>
</evidence>
<evidence type="ECO:0000256" key="3">
    <source>
        <dbReference type="ARBA" id="ARBA00005854"/>
    </source>
</evidence>
<evidence type="ECO:0000313" key="13">
    <source>
        <dbReference type="EMBL" id="APZ91182.1"/>
    </source>
</evidence>
<evidence type="ECO:0000256" key="11">
    <source>
        <dbReference type="RuleBase" id="RU363003"/>
    </source>
</evidence>
<comment type="similarity">
    <text evidence="3 11">Belongs to the D-isomer specific 2-hydroxyacid dehydrogenase family.</text>
</comment>
<keyword evidence="5 11" id="KW-0028">Amino-acid biosynthesis</keyword>
<comment type="catalytic activity">
    <reaction evidence="10 11">
        <text>(2R)-3-phosphoglycerate + NAD(+) = 3-phosphooxypyruvate + NADH + H(+)</text>
        <dbReference type="Rhea" id="RHEA:12641"/>
        <dbReference type="ChEBI" id="CHEBI:15378"/>
        <dbReference type="ChEBI" id="CHEBI:18110"/>
        <dbReference type="ChEBI" id="CHEBI:57540"/>
        <dbReference type="ChEBI" id="CHEBI:57945"/>
        <dbReference type="ChEBI" id="CHEBI:58272"/>
        <dbReference type="EC" id="1.1.1.95"/>
    </reaction>
</comment>
<dbReference type="Pfam" id="PF19304">
    <property type="entry name" value="PGDH_inter"/>
    <property type="match status" value="1"/>
</dbReference>
<dbReference type="InterPro" id="IPR002912">
    <property type="entry name" value="ACT_dom"/>
</dbReference>
<evidence type="ECO:0000313" key="14">
    <source>
        <dbReference type="Proteomes" id="UP000187735"/>
    </source>
</evidence>
<dbReference type="InterPro" id="IPR006139">
    <property type="entry name" value="D-isomer_2_OHA_DH_cat_dom"/>
</dbReference>
<proteinExistence type="inferred from homology"/>
<comment type="function">
    <text evidence="1">Catalyzes the reversible oxidation of 3-phospho-D-glycerate to 3-phosphonooxypyruvate, the first step of the phosphorylated L-serine biosynthesis pathway. Also catalyzes the reversible oxidation of 2-hydroxyglutarate to 2-oxoglutarate.</text>
</comment>
<dbReference type="PANTHER" id="PTHR42789">
    <property type="entry name" value="D-ISOMER SPECIFIC 2-HYDROXYACID DEHYDROGENASE FAMILY PROTEIN (AFU_ORTHOLOGUE AFUA_6G10090)"/>
    <property type="match status" value="1"/>
</dbReference>
<dbReference type="RefSeq" id="WP_077022982.1">
    <property type="nucleotide sequence ID" value="NZ_CP017641.1"/>
</dbReference>
<dbReference type="InterPro" id="IPR045865">
    <property type="entry name" value="ACT-like_dom_sf"/>
</dbReference>
<dbReference type="InterPro" id="IPR036291">
    <property type="entry name" value="NAD(P)-bd_dom_sf"/>
</dbReference>
<dbReference type="SUPFAM" id="SSF51735">
    <property type="entry name" value="NAD(P)-binding Rossmann-fold domains"/>
    <property type="match status" value="1"/>
</dbReference>
<dbReference type="Gene3D" id="3.30.1330.90">
    <property type="entry name" value="D-3-phosphoglycerate dehydrogenase, domain 3"/>
    <property type="match status" value="1"/>
</dbReference>
<dbReference type="Proteomes" id="UP000187735">
    <property type="component" value="Chromosome"/>
</dbReference>
<sequence>MYRVLITDGLHAAGMKVLNDADNVEPVVKPDLTPEQLKAELQNVEGIIIRSKTTLTADLLEGQKRLKVIVRAGVGTDNIDSEAATKAGILVMNTPTGNTTSTAEHAFAMMLALSRNIAPACATMKAGRWDKKLFQGSQLAGKTLAVIGLGRIGVTVAKRAKAFEMRVLGYDPFYSAEKAAEHGIEYFDNVDDIVKECDYLTVHTPLVDATRGIINAKRLATMKKGARLINCARGGIIDEGDLADAIESGHIGGAAMDVFVEEPPTDRRLVDLPQVLATPHLGASTEEAQEMVAVEAAEIITDYLLNNEIRYAINMAPVSGAEMEDLKHYLALSYRLGLLSAQMIHGQSLKGAEIDYRGEAADRKTRLMTSAFAAGLLEGALDDGVNIINATSIARSRGIDLTEVSSGSSENFASMISISLNTDSGTFEAAGTIFGHQFLRLVKLDKYCFEAFLDGVLLVYRHRDVPGLIGYIGTILGKHNVNIANMALGRQTNQPGGDSVAVLNLDSEPSAEALAEVLEHAEVSGVDIVRLPPAGASLPWVGGN</sequence>
<dbReference type="SUPFAM" id="SSF52283">
    <property type="entry name" value="Formate/glycerate dehydrogenase catalytic domain-like"/>
    <property type="match status" value="1"/>
</dbReference>
<dbReference type="GO" id="GO:0006564">
    <property type="term" value="P:L-serine biosynthetic process"/>
    <property type="evidence" value="ECO:0007669"/>
    <property type="project" value="UniProtKB-UniRule"/>
</dbReference>
<evidence type="ECO:0000256" key="2">
    <source>
        <dbReference type="ARBA" id="ARBA00005216"/>
    </source>
</evidence>
<dbReference type="AlphaFoldDB" id="A0A1P8WAR7"/>
<dbReference type="FunFam" id="3.30.1330.90:FF:000003">
    <property type="entry name" value="D-3-phosphoglycerate dehydrogenase"/>
    <property type="match status" value="1"/>
</dbReference>
<dbReference type="InterPro" id="IPR045626">
    <property type="entry name" value="PGDH_ASB_dom"/>
</dbReference>
<dbReference type="GO" id="GO:0004617">
    <property type="term" value="F:phosphoglycerate dehydrogenase activity"/>
    <property type="evidence" value="ECO:0007669"/>
    <property type="project" value="UniProtKB-UniRule"/>
</dbReference>
<protein>
    <recommendedName>
        <fullName evidence="4 11">D-3-phosphoglycerate dehydrogenase</fullName>
        <ecNumber evidence="11">1.1.1.95</ecNumber>
    </recommendedName>
</protein>
<dbReference type="EC" id="1.1.1.95" evidence="11"/>
<evidence type="ECO:0000256" key="8">
    <source>
        <dbReference type="ARBA" id="ARBA00023299"/>
    </source>
</evidence>
<name>A0A1P8WAR7_9PLAN</name>
<evidence type="ECO:0000256" key="7">
    <source>
        <dbReference type="ARBA" id="ARBA00023027"/>
    </source>
</evidence>
<dbReference type="InterPro" id="IPR029753">
    <property type="entry name" value="D-isomer_DH_CS"/>
</dbReference>
<evidence type="ECO:0000256" key="10">
    <source>
        <dbReference type="ARBA" id="ARBA00048731"/>
    </source>
</evidence>
<evidence type="ECO:0000256" key="5">
    <source>
        <dbReference type="ARBA" id="ARBA00022605"/>
    </source>
</evidence>
<dbReference type="OrthoDB" id="277029at2"/>
<dbReference type="UniPathway" id="UPA00135">
    <property type="reaction ID" value="UER00196"/>
</dbReference>
<dbReference type="EMBL" id="CP017641">
    <property type="protein sequence ID" value="APZ91182.1"/>
    <property type="molecule type" value="Genomic_DNA"/>
</dbReference>
<keyword evidence="7 11" id="KW-0520">NAD</keyword>